<feature type="domain" description="ApaG" evidence="2">
    <location>
        <begin position="3"/>
        <end position="127"/>
    </location>
</feature>
<evidence type="ECO:0000313" key="3">
    <source>
        <dbReference type="EMBL" id="VAW84408.1"/>
    </source>
</evidence>
<proteinExistence type="inferred from homology"/>
<name>A0A3B0YU15_9ZZZZ</name>
<dbReference type="InterPro" id="IPR023065">
    <property type="entry name" value="Uncharacterised_ApaG"/>
</dbReference>
<evidence type="ECO:0000256" key="1">
    <source>
        <dbReference type="ARBA" id="ARBA00017693"/>
    </source>
</evidence>
<dbReference type="EMBL" id="UOFP01000045">
    <property type="protein sequence ID" value="VAW84408.1"/>
    <property type="molecule type" value="Genomic_DNA"/>
</dbReference>
<dbReference type="PANTHER" id="PTHR14289">
    <property type="entry name" value="F-BOX ONLY PROTEIN 3"/>
    <property type="match status" value="1"/>
</dbReference>
<dbReference type="AlphaFoldDB" id="A0A3B0YU15"/>
<dbReference type="GO" id="GO:0070987">
    <property type="term" value="P:error-free translesion synthesis"/>
    <property type="evidence" value="ECO:0007669"/>
    <property type="project" value="TreeGrafter"/>
</dbReference>
<organism evidence="3">
    <name type="scientific">hydrothermal vent metagenome</name>
    <dbReference type="NCBI Taxonomy" id="652676"/>
    <lineage>
        <taxon>unclassified sequences</taxon>
        <taxon>metagenomes</taxon>
        <taxon>ecological metagenomes</taxon>
    </lineage>
</organism>
<dbReference type="PROSITE" id="PS51087">
    <property type="entry name" value="APAG"/>
    <property type="match status" value="1"/>
</dbReference>
<evidence type="ECO:0000259" key="2">
    <source>
        <dbReference type="PROSITE" id="PS51087"/>
    </source>
</evidence>
<protein>
    <recommendedName>
        <fullName evidence="1">Protein ApaG</fullName>
    </recommendedName>
</protein>
<dbReference type="PANTHER" id="PTHR14289:SF16">
    <property type="entry name" value="POLYMERASE DELTA-INTERACTING PROTEIN 2"/>
    <property type="match status" value="1"/>
</dbReference>
<dbReference type="InterPro" id="IPR007474">
    <property type="entry name" value="ApaG_domain"/>
</dbReference>
<dbReference type="HAMAP" id="MF_00791">
    <property type="entry name" value="ApaG"/>
    <property type="match status" value="1"/>
</dbReference>
<gene>
    <name evidence="3" type="ORF">MNBD_GAMMA18-989</name>
</gene>
<dbReference type="Gene3D" id="2.60.40.1470">
    <property type="entry name" value="ApaG domain"/>
    <property type="match status" value="1"/>
</dbReference>
<dbReference type="SUPFAM" id="SSF110069">
    <property type="entry name" value="ApaG-like"/>
    <property type="match status" value="1"/>
</dbReference>
<dbReference type="InterPro" id="IPR036767">
    <property type="entry name" value="ApaG_sf"/>
</dbReference>
<reference evidence="3" key="1">
    <citation type="submission" date="2018-06" db="EMBL/GenBank/DDBJ databases">
        <authorList>
            <person name="Zhirakovskaya E."/>
        </authorList>
    </citation>
    <scope>NUCLEOTIDE SEQUENCE</scope>
</reference>
<dbReference type="NCBIfam" id="NF003967">
    <property type="entry name" value="PRK05461.1"/>
    <property type="match status" value="1"/>
</dbReference>
<accession>A0A3B0YU15</accession>
<sequence>MPKEPAHKINVEVKSAYIGEHSIPTEGHFVFSYTICIQNHGSVAAKLITRHWVITDADGNEQEVFGEGVVGKQPYLRPGEQFEYTSGTVLETPVGYMQGHYQMISEDGTPFKTLITPFTLSQPNQLH</sequence>
<dbReference type="Pfam" id="PF04379">
    <property type="entry name" value="DUF525"/>
    <property type="match status" value="1"/>
</dbReference>